<dbReference type="InterPro" id="IPR006976">
    <property type="entry name" value="VanZ-like"/>
</dbReference>
<feature type="transmembrane region" description="Helical" evidence="1">
    <location>
        <begin position="67"/>
        <end position="89"/>
    </location>
</feature>
<feature type="transmembrane region" description="Helical" evidence="1">
    <location>
        <begin position="7"/>
        <end position="30"/>
    </location>
</feature>
<protein>
    <submittedName>
        <fullName evidence="3">VanZ family protein</fullName>
    </submittedName>
</protein>
<feature type="transmembrane region" description="Helical" evidence="1">
    <location>
        <begin position="101"/>
        <end position="117"/>
    </location>
</feature>
<dbReference type="EMBL" id="JACJQH010000051">
    <property type="protein sequence ID" value="MBD2199037.1"/>
    <property type="molecule type" value="Genomic_DNA"/>
</dbReference>
<dbReference type="NCBIfam" id="NF037970">
    <property type="entry name" value="vanZ_1"/>
    <property type="match status" value="1"/>
</dbReference>
<evidence type="ECO:0000313" key="4">
    <source>
        <dbReference type="Proteomes" id="UP000658514"/>
    </source>
</evidence>
<feature type="domain" description="VanZ-like" evidence="2">
    <location>
        <begin position="40"/>
        <end position="117"/>
    </location>
</feature>
<reference evidence="3 4" key="1">
    <citation type="journal article" date="2020" name="ISME J.">
        <title>Comparative genomics reveals insights into cyanobacterial evolution and habitat adaptation.</title>
        <authorList>
            <person name="Chen M.Y."/>
            <person name="Teng W.K."/>
            <person name="Zhao L."/>
            <person name="Hu C.X."/>
            <person name="Zhou Y.K."/>
            <person name="Han B.P."/>
            <person name="Song L.R."/>
            <person name="Shu W.S."/>
        </authorList>
    </citation>
    <scope>NUCLEOTIDE SEQUENCE [LARGE SCALE GENOMIC DNA]</scope>
    <source>
        <strain evidence="3 4">FACHB-288</strain>
    </source>
</reference>
<keyword evidence="1" id="KW-0812">Transmembrane</keyword>
<name>A0ABR8AG69_9CYAN</name>
<proteinExistence type="predicted"/>
<keyword evidence="1" id="KW-0472">Membrane</keyword>
<dbReference type="PANTHER" id="PTHR28008:SF1">
    <property type="entry name" value="DOMAIN PROTEIN, PUTATIVE (AFU_ORTHOLOGUE AFUA_3G10980)-RELATED"/>
    <property type="match status" value="1"/>
</dbReference>
<feature type="transmembrane region" description="Helical" evidence="1">
    <location>
        <begin position="42"/>
        <end position="60"/>
    </location>
</feature>
<accession>A0ABR8AG69</accession>
<dbReference type="Pfam" id="PF04892">
    <property type="entry name" value="VanZ"/>
    <property type="match status" value="1"/>
</dbReference>
<keyword evidence="4" id="KW-1185">Reference proteome</keyword>
<comment type="caution">
    <text evidence="3">The sequence shown here is derived from an EMBL/GenBank/DDBJ whole genome shotgun (WGS) entry which is preliminary data.</text>
</comment>
<evidence type="ECO:0000313" key="3">
    <source>
        <dbReference type="EMBL" id="MBD2199037.1"/>
    </source>
</evidence>
<organism evidence="3 4">
    <name type="scientific">Calothrix parietina FACHB-288</name>
    <dbReference type="NCBI Taxonomy" id="2692896"/>
    <lineage>
        <taxon>Bacteria</taxon>
        <taxon>Bacillati</taxon>
        <taxon>Cyanobacteriota</taxon>
        <taxon>Cyanophyceae</taxon>
        <taxon>Nostocales</taxon>
        <taxon>Calotrichaceae</taxon>
        <taxon>Calothrix</taxon>
    </lineage>
</organism>
<sequence length="126" mass="14370">MRTNRPWIFIFWVYLGILMSISLSAYLRIIPTEIAQFPHYDTILHFLLLGIAAFVSHLAFNKAKFNIGNIALPIAPMIVILLCLIDEIIQHFVPYRSADPVDLIADLCGIVLFTWLAEKKKLTRSA</sequence>
<gene>
    <name evidence="3" type="ORF">H6G24_26740</name>
</gene>
<dbReference type="PANTHER" id="PTHR28008">
    <property type="entry name" value="DOMAIN PROTEIN, PUTATIVE (AFU_ORTHOLOGUE AFUA_3G10980)-RELATED"/>
    <property type="match status" value="1"/>
</dbReference>
<keyword evidence="1" id="KW-1133">Transmembrane helix</keyword>
<dbReference type="Proteomes" id="UP000658514">
    <property type="component" value="Unassembled WGS sequence"/>
</dbReference>
<evidence type="ECO:0000259" key="2">
    <source>
        <dbReference type="Pfam" id="PF04892"/>
    </source>
</evidence>
<evidence type="ECO:0000256" key="1">
    <source>
        <dbReference type="SAM" id="Phobius"/>
    </source>
</evidence>